<dbReference type="AlphaFoldDB" id="A0A0B7BB23"/>
<dbReference type="InterPro" id="IPR013087">
    <property type="entry name" value="Znf_C2H2_type"/>
</dbReference>
<keyword evidence="1" id="KW-0862">Zinc</keyword>
<feature type="non-terminal residue" evidence="3">
    <location>
        <position position="1"/>
    </location>
</feature>
<feature type="non-terminal residue" evidence="3">
    <location>
        <position position="248"/>
    </location>
</feature>
<gene>
    <name evidence="3" type="primary">ORF170032</name>
</gene>
<dbReference type="GO" id="GO:0008270">
    <property type="term" value="F:zinc ion binding"/>
    <property type="evidence" value="ECO:0007669"/>
    <property type="project" value="UniProtKB-KW"/>
</dbReference>
<protein>
    <recommendedName>
        <fullName evidence="2">C2H2-type domain-containing protein</fullName>
    </recommendedName>
</protein>
<dbReference type="SMART" id="SM00355">
    <property type="entry name" value="ZnF_C2H2"/>
    <property type="match status" value="4"/>
</dbReference>
<organism evidence="3">
    <name type="scientific">Arion vulgaris</name>
    <dbReference type="NCBI Taxonomy" id="1028688"/>
    <lineage>
        <taxon>Eukaryota</taxon>
        <taxon>Metazoa</taxon>
        <taxon>Spiralia</taxon>
        <taxon>Lophotrochozoa</taxon>
        <taxon>Mollusca</taxon>
        <taxon>Gastropoda</taxon>
        <taxon>Heterobranchia</taxon>
        <taxon>Euthyneura</taxon>
        <taxon>Panpulmonata</taxon>
        <taxon>Eupulmonata</taxon>
        <taxon>Stylommatophora</taxon>
        <taxon>Helicina</taxon>
        <taxon>Arionoidea</taxon>
        <taxon>Arionidae</taxon>
        <taxon>Arion</taxon>
    </lineage>
</organism>
<keyword evidence="1" id="KW-0863">Zinc-finger</keyword>
<accession>A0A0B7BB23</accession>
<dbReference type="PROSITE" id="PS50157">
    <property type="entry name" value="ZINC_FINGER_C2H2_2"/>
    <property type="match status" value="1"/>
</dbReference>
<sequence length="248" mass="28886">TAKMKNCNDFPVFDVDMFRDVKSHSAKQKTAELNPIGSCKLCHKKFLNLTAFKFHFKTKHKSYDPNDHKRLFQHILLKQGDDIDNNSAVKNNKGCSSKDLNHHLGKVDVDTAPSSSSDSNPKATICDDFLVLMLQNIPYPICKQSFDNHNLLANHHREKHAYADVEKLPRQDYMNDKFDEHEAIYCFKCNKFLRTEVEARVHRSTCSHQHLLPRSAVGNAEWDPQNYMCRICDRNLMYKHSLIRHMLR</sequence>
<reference evidence="3" key="1">
    <citation type="submission" date="2014-12" db="EMBL/GenBank/DDBJ databases">
        <title>Insight into the proteome of Arion vulgaris.</title>
        <authorList>
            <person name="Aradska J."/>
            <person name="Bulat T."/>
            <person name="Smidak R."/>
            <person name="Sarate P."/>
            <person name="Gangsoo J."/>
            <person name="Sialana F."/>
            <person name="Bilban M."/>
            <person name="Lubec G."/>
        </authorList>
    </citation>
    <scope>NUCLEOTIDE SEQUENCE</scope>
    <source>
        <tissue evidence="3">Skin</tissue>
    </source>
</reference>
<name>A0A0B7BB23_9EUPU</name>
<evidence type="ECO:0000256" key="1">
    <source>
        <dbReference type="PROSITE-ProRule" id="PRU00042"/>
    </source>
</evidence>
<dbReference type="EMBL" id="HACG01042430">
    <property type="protein sequence ID" value="CEK89295.1"/>
    <property type="molecule type" value="Transcribed_RNA"/>
</dbReference>
<keyword evidence="1" id="KW-0479">Metal-binding</keyword>
<evidence type="ECO:0000313" key="3">
    <source>
        <dbReference type="EMBL" id="CEK89295.1"/>
    </source>
</evidence>
<proteinExistence type="predicted"/>
<evidence type="ECO:0000259" key="2">
    <source>
        <dbReference type="PROSITE" id="PS50157"/>
    </source>
</evidence>
<dbReference type="PROSITE" id="PS00028">
    <property type="entry name" value="ZINC_FINGER_C2H2_1"/>
    <property type="match status" value="2"/>
</dbReference>
<feature type="domain" description="C2H2-type" evidence="2">
    <location>
        <begin position="37"/>
        <end position="65"/>
    </location>
</feature>